<evidence type="ECO:0000256" key="2">
    <source>
        <dbReference type="ARBA" id="ARBA00004922"/>
    </source>
</evidence>
<dbReference type="OrthoDB" id="414175at2759"/>
<comment type="subcellular location">
    <subcellularLocation>
        <location evidence="1">Membrane</location>
        <topology evidence="1">Single-pass type II membrane protein</topology>
    </subcellularLocation>
</comment>
<dbReference type="Pfam" id="PF02434">
    <property type="entry name" value="Fringe"/>
    <property type="match status" value="1"/>
</dbReference>
<evidence type="ECO:0000256" key="7">
    <source>
        <dbReference type="ARBA" id="ARBA00022692"/>
    </source>
</evidence>
<reference evidence="14 15" key="1">
    <citation type="journal article" date="2018" name="Front. Microbiol.">
        <title>Genome-Wide Analysis of Corynespora cassiicola Leaf Fall Disease Putative Effectors.</title>
        <authorList>
            <person name="Lopez D."/>
            <person name="Ribeiro S."/>
            <person name="Label P."/>
            <person name="Fumanal B."/>
            <person name="Venisse J.S."/>
            <person name="Kohler A."/>
            <person name="de Oliveira R.R."/>
            <person name="Labutti K."/>
            <person name="Lipzen A."/>
            <person name="Lail K."/>
            <person name="Bauer D."/>
            <person name="Ohm R.A."/>
            <person name="Barry K.W."/>
            <person name="Spatafora J."/>
            <person name="Grigoriev I.V."/>
            <person name="Martin F.M."/>
            <person name="Pujade-Renaud V."/>
        </authorList>
    </citation>
    <scope>NUCLEOTIDE SEQUENCE [LARGE SCALE GENOMIC DNA]</scope>
    <source>
        <strain evidence="14 15">Philippines</strain>
    </source>
</reference>
<feature type="compositionally biased region" description="Pro residues" evidence="12">
    <location>
        <begin position="43"/>
        <end position="57"/>
    </location>
</feature>
<sequence>MVRLTPTRLLCAAVAVSVFLLFSLVSKLFFGARGYDLEALQERPPPAHARPATPDPPFGEECSPFKGGAMEDVSIVLRMGAAEAANKLPGYLNRLGRCKQDLLLFSDRSADINGFDVVDALANLRPEYRYNNPDFDVYDRIQLANTTEEKAIDGWRLDKYKFLPMMELTAHMRPESQWFVFLELETYVNWDNLYRFLSKFDPETPHYFGAPVWPPKKTVFGQSASGFVLSRGALDKLMARGRMFAENQQSPGTHMFGKDVSQGCCGDEVLAQVLKESGVPIRGYWPMFNGERPTSTHYGYEQWCEAVITLQQEEDLIGFQRWEEARPHPARPLTFEELFTFMEHALQDRRDDWSNLSNDIVFHKGQRAAKSYENCLNACTNDKKCIQFEHTSDSCKLSHSIRLGYHLGPNGDYRWTSGWLMDRVRAFKATHSPCQGAHFVHANP</sequence>
<feature type="domain" description="Fringe-like glycosyltransferase" evidence="13">
    <location>
        <begin position="167"/>
        <end position="249"/>
    </location>
</feature>
<dbReference type="PANTHER" id="PTHR23033">
    <property type="entry name" value="BETA1,3-GALACTOSYLTRANSFERASE"/>
    <property type="match status" value="1"/>
</dbReference>
<name>A0A2T2NWM8_CORCC</name>
<dbReference type="Gene3D" id="3.90.550.50">
    <property type="match status" value="1"/>
</dbReference>
<keyword evidence="9" id="KW-0735">Signal-anchor</keyword>
<dbReference type="GO" id="GO:0016020">
    <property type="term" value="C:membrane"/>
    <property type="evidence" value="ECO:0007669"/>
    <property type="project" value="UniProtKB-SubCell"/>
</dbReference>
<keyword evidence="15" id="KW-1185">Reference proteome</keyword>
<dbReference type="STRING" id="1448308.A0A2T2NWM8"/>
<accession>A0A2T2NWM8</accession>
<gene>
    <name evidence="14" type="ORF">BS50DRAFT_296881</name>
</gene>
<organism evidence="14 15">
    <name type="scientific">Corynespora cassiicola Philippines</name>
    <dbReference type="NCBI Taxonomy" id="1448308"/>
    <lineage>
        <taxon>Eukaryota</taxon>
        <taxon>Fungi</taxon>
        <taxon>Dikarya</taxon>
        <taxon>Ascomycota</taxon>
        <taxon>Pezizomycotina</taxon>
        <taxon>Dothideomycetes</taxon>
        <taxon>Pleosporomycetidae</taxon>
        <taxon>Pleosporales</taxon>
        <taxon>Corynesporascaceae</taxon>
        <taxon>Corynespora</taxon>
    </lineage>
</organism>
<evidence type="ECO:0000256" key="8">
    <source>
        <dbReference type="ARBA" id="ARBA00022741"/>
    </source>
</evidence>
<evidence type="ECO:0000256" key="12">
    <source>
        <dbReference type="SAM" id="MobiDB-lite"/>
    </source>
</evidence>
<evidence type="ECO:0000256" key="10">
    <source>
        <dbReference type="ARBA" id="ARBA00022989"/>
    </source>
</evidence>
<evidence type="ECO:0000256" key="5">
    <source>
        <dbReference type="ARBA" id="ARBA00022676"/>
    </source>
</evidence>
<protein>
    <recommendedName>
        <fullName evidence="4">N-acetylgalactosaminide beta-1,3-galactosyltransferase</fullName>
        <ecNumber evidence="4">2.4.1.122</ecNumber>
    </recommendedName>
</protein>
<evidence type="ECO:0000313" key="15">
    <source>
        <dbReference type="Proteomes" id="UP000240883"/>
    </source>
</evidence>
<keyword evidence="7" id="KW-0812">Transmembrane</keyword>
<evidence type="ECO:0000259" key="13">
    <source>
        <dbReference type="Pfam" id="PF02434"/>
    </source>
</evidence>
<evidence type="ECO:0000256" key="11">
    <source>
        <dbReference type="ARBA" id="ARBA00023136"/>
    </source>
</evidence>
<dbReference type="PANTHER" id="PTHR23033:SF43">
    <property type="entry name" value="APPLE DOMAIN-CONTAINING PROTEIN"/>
    <property type="match status" value="1"/>
</dbReference>
<dbReference type="GO" id="GO:0016263">
    <property type="term" value="F:glycoprotein-N-acetylgalactosamine 3-beta-galactosyltransferase activity"/>
    <property type="evidence" value="ECO:0007669"/>
    <property type="project" value="UniProtKB-EC"/>
</dbReference>
<keyword evidence="11" id="KW-0472">Membrane</keyword>
<comment type="pathway">
    <text evidence="2">Protein modification; protein glycosylation.</text>
</comment>
<evidence type="ECO:0000256" key="1">
    <source>
        <dbReference type="ARBA" id="ARBA00004606"/>
    </source>
</evidence>
<dbReference type="GO" id="GO:0000166">
    <property type="term" value="F:nucleotide binding"/>
    <property type="evidence" value="ECO:0007669"/>
    <property type="project" value="UniProtKB-KW"/>
</dbReference>
<dbReference type="EMBL" id="KZ678132">
    <property type="protein sequence ID" value="PSN69821.1"/>
    <property type="molecule type" value="Genomic_DNA"/>
</dbReference>
<evidence type="ECO:0000256" key="4">
    <source>
        <dbReference type="ARBA" id="ARBA00012557"/>
    </source>
</evidence>
<dbReference type="InterPro" id="IPR026050">
    <property type="entry name" value="C1GALT1/C1GALT1_chp1"/>
</dbReference>
<dbReference type="InterPro" id="IPR003378">
    <property type="entry name" value="Fringe-like_glycosylTrfase"/>
</dbReference>
<proteinExistence type="inferred from homology"/>
<feature type="region of interest" description="Disordered" evidence="12">
    <location>
        <begin position="42"/>
        <end position="63"/>
    </location>
</feature>
<keyword evidence="10" id="KW-1133">Transmembrane helix</keyword>
<keyword evidence="8" id="KW-0547">Nucleotide-binding</keyword>
<evidence type="ECO:0000256" key="6">
    <source>
        <dbReference type="ARBA" id="ARBA00022679"/>
    </source>
</evidence>
<dbReference type="AlphaFoldDB" id="A0A2T2NWM8"/>
<comment type="similarity">
    <text evidence="3">Belongs to the glycosyltransferase 31 family. Beta3-Gal-T subfamily.</text>
</comment>
<keyword evidence="6" id="KW-0808">Transferase</keyword>
<evidence type="ECO:0000256" key="9">
    <source>
        <dbReference type="ARBA" id="ARBA00022968"/>
    </source>
</evidence>
<keyword evidence="5" id="KW-0328">Glycosyltransferase</keyword>
<dbReference type="Proteomes" id="UP000240883">
    <property type="component" value="Unassembled WGS sequence"/>
</dbReference>
<dbReference type="EC" id="2.4.1.122" evidence="4"/>
<evidence type="ECO:0000256" key="3">
    <source>
        <dbReference type="ARBA" id="ARBA00006462"/>
    </source>
</evidence>
<evidence type="ECO:0000313" key="14">
    <source>
        <dbReference type="EMBL" id="PSN69821.1"/>
    </source>
</evidence>